<keyword evidence="5" id="KW-1185">Reference proteome</keyword>
<dbReference type="Pfam" id="PF00486">
    <property type="entry name" value="Trans_reg_C"/>
    <property type="match status" value="1"/>
</dbReference>
<dbReference type="CDD" id="cd00383">
    <property type="entry name" value="trans_reg_C"/>
    <property type="match status" value="1"/>
</dbReference>
<accession>A0A1I7D8B6</accession>
<proteinExistence type="predicted"/>
<evidence type="ECO:0000256" key="2">
    <source>
        <dbReference type="PROSITE-ProRule" id="PRU01091"/>
    </source>
</evidence>
<dbReference type="GO" id="GO:0006355">
    <property type="term" value="P:regulation of DNA-templated transcription"/>
    <property type="evidence" value="ECO:0007669"/>
    <property type="project" value="InterPro"/>
</dbReference>
<dbReference type="STRING" id="1296565.SAMN05660657_05461"/>
<dbReference type="PROSITE" id="PS51755">
    <property type="entry name" value="OMPR_PHOB"/>
    <property type="match status" value="1"/>
</dbReference>
<dbReference type="AlphaFoldDB" id="A0A1I7D8B6"/>
<dbReference type="InterPro" id="IPR036388">
    <property type="entry name" value="WH-like_DNA-bd_sf"/>
</dbReference>
<evidence type="ECO:0000313" key="5">
    <source>
        <dbReference type="Proteomes" id="UP000199546"/>
    </source>
</evidence>
<dbReference type="SUPFAM" id="SSF46894">
    <property type="entry name" value="C-terminal effector domain of the bipartite response regulators"/>
    <property type="match status" value="1"/>
</dbReference>
<dbReference type="InterPro" id="IPR001867">
    <property type="entry name" value="OmpR/PhoB-type_DNA-bd"/>
</dbReference>
<keyword evidence="1 2" id="KW-0238">DNA-binding</keyword>
<evidence type="ECO:0000256" key="1">
    <source>
        <dbReference type="ARBA" id="ARBA00023125"/>
    </source>
</evidence>
<organism evidence="4 5">
    <name type="scientific">Geodermatophilus amargosae</name>
    <dbReference type="NCBI Taxonomy" id="1296565"/>
    <lineage>
        <taxon>Bacteria</taxon>
        <taxon>Bacillati</taxon>
        <taxon>Actinomycetota</taxon>
        <taxon>Actinomycetes</taxon>
        <taxon>Geodermatophilales</taxon>
        <taxon>Geodermatophilaceae</taxon>
        <taxon>Geodermatophilus</taxon>
    </lineage>
</organism>
<evidence type="ECO:0000313" key="4">
    <source>
        <dbReference type="EMBL" id="SFU07897.1"/>
    </source>
</evidence>
<dbReference type="EMBL" id="FPBA01000038">
    <property type="protein sequence ID" value="SFU07897.1"/>
    <property type="molecule type" value="Genomic_DNA"/>
</dbReference>
<dbReference type="SMART" id="SM00862">
    <property type="entry name" value="Trans_reg_C"/>
    <property type="match status" value="1"/>
</dbReference>
<dbReference type="GO" id="GO:0003677">
    <property type="term" value="F:DNA binding"/>
    <property type="evidence" value="ECO:0007669"/>
    <property type="project" value="UniProtKB-UniRule"/>
</dbReference>
<gene>
    <name evidence="4" type="ORF">SAMN05660657_05461</name>
</gene>
<feature type="DNA-binding region" description="OmpR/PhoB-type" evidence="2">
    <location>
        <begin position="535"/>
        <end position="632"/>
    </location>
</feature>
<feature type="domain" description="OmpR/PhoB-type" evidence="3">
    <location>
        <begin position="535"/>
        <end position="632"/>
    </location>
</feature>
<dbReference type="Proteomes" id="UP000199546">
    <property type="component" value="Unassembled WGS sequence"/>
</dbReference>
<dbReference type="InterPro" id="IPR016032">
    <property type="entry name" value="Sig_transdc_resp-reg_C-effctor"/>
</dbReference>
<protein>
    <submittedName>
        <fullName evidence="4">Transcriptional regulatory protein, C terminal</fullName>
    </submittedName>
</protein>
<name>A0A1I7D8B6_9ACTN</name>
<dbReference type="SUPFAM" id="SSF52540">
    <property type="entry name" value="P-loop containing nucleoside triphosphate hydrolases"/>
    <property type="match status" value="1"/>
</dbReference>
<sequence>MVRTVTRPGAAPLLGRGPEVSLLLEHVRSGGVTHVHGLPGIGKSALLGAFAGLTSATGATVVALDCRTVEPTERGFLSAVGGHPTVEALARHLDALEPPVVLVLDHYEHFLLLDTWLRRTLVPALPADAALVLGGRERPVPAWFGVPGFHTVPLAPLSDTDAGVLLAERGVPATEVVPLNRIARGHPLALILASAGVAENPQLGLEDAAMSRVVEELTRLYFEDIVDPLTRQALEAAAVLRRATESLLDAVLGGGGAVAMERLLALPFVVAGRDGAVVHEAVRDAVAGHLRSANPVRYRDHRRAAWRRLQEEMRSAAPAELWRYTADVLYLLDNPVVRTAFFPADAQQVAVEPASVLDEETVRGITHRHEGLEAARLLDRWWVTTPSAFSVSRDRDGRVAGFFVLLDDARIRHSPVADDPVVRAWDRQLQSHPLGRREVALGLRRWLDVDRGEAPGTTQAACWLDVKRTYMALRPALRRMFVVVQDVPAYWPVVRELGFRPLNYAPAVLDGRQLTSVVLDFGSGSVDGWLVDLLARELGVAGEPALHADAHELVVGGRRVALTPLEFGLLRCLRDREGRTVTRTELLREVWDTDYAAGSNVVDAVVRTLRTKLGPGAPAVEAVRSRGYRLREDWRSHLR</sequence>
<dbReference type="GO" id="GO:0000160">
    <property type="term" value="P:phosphorelay signal transduction system"/>
    <property type="evidence" value="ECO:0007669"/>
    <property type="project" value="InterPro"/>
</dbReference>
<dbReference type="InterPro" id="IPR027417">
    <property type="entry name" value="P-loop_NTPase"/>
</dbReference>
<evidence type="ECO:0000259" key="3">
    <source>
        <dbReference type="PROSITE" id="PS51755"/>
    </source>
</evidence>
<dbReference type="Gene3D" id="1.10.10.10">
    <property type="entry name" value="Winged helix-like DNA-binding domain superfamily/Winged helix DNA-binding domain"/>
    <property type="match status" value="1"/>
</dbReference>
<reference evidence="5" key="1">
    <citation type="submission" date="2016-10" db="EMBL/GenBank/DDBJ databases">
        <authorList>
            <person name="Varghese N."/>
            <person name="Submissions S."/>
        </authorList>
    </citation>
    <scope>NUCLEOTIDE SEQUENCE [LARGE SCALE GENOMIC DNA]</scope>
    <source>
        <strain evidence="5">DSM 46136</strain>
    </source>
</reference>